<proteinExistence type="inferred from homology"/>
<dbReference type="PANTHER" id="PTHR42799">
    <property type="entry name" value="MITOCHONDRIAL PEPTIDE METHIONINE SULFOXIDE REDUCTASE"/>
    <property type="match status" value="1"/>
</dbReference>
<dbReference type="InterPro" id="IPR050162">
    <property type="entry name" value="MsrA_MetSO_reductase"/>
</dbReference>
<feature type="domain" description="Peptide methionine sulphoxide reductase MsrA" evidence="6">
    <location>
        <begin position="2"/>
        <end position="110"/>
    </location>
</feature>
<evidence type="ECO:0000256" key="1">
    <source>
        <dbReference type="ARBA" id="ARBA00005591"/>
    </source>
</evidence>
<dbReference type="EC" id="1.8.4.11" evidence="2"/>
<dbReference type="GO" id="GO:0005737">
    <property type="term" value="C:cytoplasm"/>
    <property type="evidence" value="ECO:0007669"/>
    <property type="project" value="TreeGrafter"/>
</dbReference>
<dbReference type="EMBL" id="MRZV01002491">
    <property type="protein sequence ID" value="PIK33574.1"/>
    <property type="molecule type" value="Genomic_DNA"/>
</dbReference>
<name>A0A2G8JCV7_STIJA</name>
<gene>
    <name evidence="7" type="ORF">BSL78_29606</name>
</gene>
<dbReference type="SUPFAM" id="SSF55068">
    <property type="entry name" value="Peptide methionine sulfoxide reductase"/>
    <property type="match status" value="1"/>
</dbReference>
<evidence type="ECO:0000256" key="5">
    <source>
        <dbReference type="ARBA" id="ARBA00030643"/>
    </source>
</evidence>
<dbReference type="Proteomes" id="UP000230750">
    <property type="component" value="Unassembled WGS sequence"/>
</dbReference>
<protein>
    <recommendedName>
        <fullName evidence="2">peptide-methionine (S)-S-oxide reductase</fullName>
        <ecNumber evidence="2">1.8.4.11</ecNumber>
    </recommendedName>
    <alternativeName>
        <fullName evidence="5">Peptide-methionine (S)-S-oxide reductase</fullName>
    </alternativeName>
    <alternativeName>
        <fullName evidence="4">Protein-methionine-S-oxide reductase</fullName>
    </alternativeName>
</protein>
<evidence type="ECO:0000313" key="7">
    <source>
        <dbReference type="EMBL" id="PIK33574.1"/>
    </source>
</evidence>
<evidence type="ECO:0000259" key="6">
    <source>
        <dbReference type="Pfam" id="PF01625"/>
    </source>
</evidence>
<organism evidence="7 8">
    <name type="scientific">Stichopus japonicus</name>
    <name type="common">Sea cucumber</name>
    <dbReference type="NCBI Taxonomy" id="307972"/>
    <lineage>
        <taxon>Eukaryota</taxon>
        <taxon>Metazoa</taxon>
        <taxon>Echinodermata</taxon>
        <taxon>Eleutherozoa</taxon>
        <taxon>Echinozoa</taxon>
        <taxon>Holothuroidea</taxon>
        <taxon>Aspidochirotacea</taxon>
        <taxon>Aspidochirotida</taxon>
        <taxon>Stichopodidae</taxon>
        <taxon>Apostichopus</taxon>
    </lineage>
</organism>
<dbReference type="Pfam" id="PF01625">
    <property type="entry name" value="PMSR"/>
    <property type="match status" value="1"/>
</dbReference>
<keyword evidence="3" id="KW-0560">Oxidoreductase</keyword>
<dbReference type="GO" id="GO:0034599">
    <property type="term" value="P:cellular response to oxidative stress"/>
    <property type="evidence" value="ECO:0007669"/>
    <property type="project" value="TreeGrafter"/>
</dbReference>
<comment type="similarity">
    <text evidence="1">Belongs to the MsrA Met sulfoxide reductase family.</text>
</comment>
<evidence type="ECO:0000256" key="2">
    <source>
        <dbReference type="ARBA" id="ARBA00012502"/>
    </source>
</evidence>
<evidence type="ECO:0000313" key="8">
    <source>
        <dbReference type="Proteomes" id="UP000230750"/>
    </source>
</evidence>
<dbReference type="PANTHER" id="PTHR42799:SF13">
    <property type="entry name" value="PEPTIDE METHIONINE SULFOXIDE REDUCTASE"/>
    <property type="match status" value="1"/>
</dbReference>
<accession>A0A2G8JCV7</accession>
<evidence type="ECO:0000256" key="4">
    <source>
        <dbReference type="ARBA" id="ARBA00030273"/>
    </source>
</evidence>
<dbReference type="GO" id="GO:0008113">
    <property type="term" value="F:peptide-methionine (S)-S-oxide reductase activity"/>
    <property type="evidence" value="ECO:0007669"/>
    <property type="project" value="UniProtKB-EC"/>
</dbReference>
<reference evidence="7 8" key="1">
    <citation type="journal article" date="2017" name="PLoS Biol.">
        <title>The sea cucumber genome provides insights into morphological evolution and visceral regeneration.</title>
        <authorList>
            <person name="Zhang X."/>
            <person name="Sun L."/>
            <person name="Yuan J."/>
            <person name="Sun Y."/>
            <person name="Gao Y."/>
            <person name="Zhang L."/>
            <person name="Li S."/>
            <person name="Dai H."/>
            <person name="Hamel J.F."/>
            <person name="Liu C."/>
            <person name="Yu Y."/>
            <person name="Liu S."/>
            <person name="Lin W."/>
            <person name="Guo K."/>
            <person name="Jin S."/>
            <person name="Xu P."/>
            <person name="Storey K.B."/>
            <person name="Huan P."/>
            <person name="Zhang T."/>
            <person name="Zhou Y."/>
            <person name="Zhang J."/>
            <person name="Lin C."/>
            <person name="Li X."/>
            <person name="Xing L."/>
            <person name="Huo D."/>
            <person name="Sun M."/>
            <person name="Wang L."/>
            <person name="Mercier A."/>
            <person name="Li F."/>
            <person name="Yang H."/>
            <person name="Xiang J."/>
        </authorList>
    </citation>
    <scope>NUCLEOTIDE SEQUENCE [LARGE SCALE GENOMIC DNA]</scope>
    <source>
        <strain evidence="7">Shaxun</strain>
        <tissue evidence="7">Muscle</tissue>
    </source>
</reference>
<dbReference type="InterPro" id="IPR036509">
    <property type="entry name" value="Met_Sox_Rdtase_MsrA_sf"/>
</dbReference>
<dbReference type="STRING" id="307972.A0A2G8JCV7"/>
<dbReference type="InterPro" id="IPR002569">
    <property type="entry name" value="Met_Sox_Rdtase_MsrA_dom"/>
</dbReference>
<dbReference type="AlphaFoldDB" id="A0A2G8JCV7"/>
<sequence length="132" mass="15440">MACFWGVEATFGCQPGVVRVRAGFMGGEKEGPTYKDLGDHTETVEVEYDPYKTKFSSLLEVFWKYHDYTAAYKTQYMSAIFYHDEEQKDLAEKGKKEREQNGEKVETKIFRQKYSIKRKIIIKSTFYASIRS</sequence>
<dbReference type="Gene3D" id="3.30.1060.10">
    <property type="entry name" value="Peptide methionine sulphoxide reductase MsrA"/>
    <property type="match status" value="1"/>
</dbReference>
<dbReference type="OrthoDB" id="77405at2759"/>
<comment type="caution">
    <text evidence="7">The sequence shown here is derived from an EMBL/GenBank/DDBJ whole genome shotgun (WGS) entry which is preliminary data.</text>
</comment>
<keyword evidence="8" id="KW-1185">Reference proteome</keyword>
<evidence type="ECO:0000256" key="3">
    <source>
        <dbReference type="ARBA" id="ARBA00023002"/>
    </source>
</evidence>